<sequence length="107" mass="12134">MATGKNFPLFPPPPPPPQKREILRGHPDLFRNWHIRSLSDLRRGLGNGAIITPPIRPTEFRERGRHRNTVNCLANCGQSVRRSPAMIGDSLRNLYLGYFGTGRAEEF</sequence>
<keyword evidence="2" id="KW-1185">Reference proteome</keyword>
<proteinExistence type="predicted"/>
<organism evidence="1 2">
    <name type="scientific">Caerostris darwini</name>
    <dbReference type="NCBI Taxonomy" id="1538125"/>
    <lineage>
        <taxon>Eukaryota</taxon>
        <taxon>Metazoa</taxon>
        <taxon>Ecdysozoa</taxon>
        <taxon>Arthropoda</taxon>
        <taxon>Chelicerata</taxon>
        <taxon>Arachnida</taxon>
        <taxon>Araneae</taxon>
        <taxon>Araneomorphae</taxon>
        <taxon>Entelegynae</taxon>
        <taxon>Araneoidea</taxon>
        <taxon>Araneidae</taxon>
        <taxon>Caerostris</taxon>
    </lineage>
</organism>
<reference evidence="1 2" key="1">
    <citation type="submission" date="2021-06" db="EMBL/GenBank/DDBJ databases">
        <title>Caerostris darwini draft genome.</title>
        <authorList>
            <person name="Kono N."/>
            <person name="Arakawa K."/>
        </authorList>
    </citation>
    <scope>NUCLEOTIDE SEQUENCE [LARGE SCALE GENOMIC DNA]</scope>
</reference>
<dbReference type="Proteomes" id="UP001054837">
    <property type="component" value="Unassembled WGS sequence"/>
</dbReference>
<dbReference type="AlphaFoldDB" id="A0AAV4PHG0"/>
<protein>
    <submittedName>
        <fullName evidence="1">Uncharacterized protein</fullName>
    </submittedName>
</protein>
<comment type="caution">
    <text evidence="1">The sequence shown here is derived from an EMBL/GenBank/DDBJ whole genome shotgun (WGS) entry which is preliminary data.</text>
</comment>
<gene>
    <name evidence="1" type="ORF">CDAR_174501</name>
</gene>
<accession>A0AAV4PHG0</accession>
<evidence type="ECO:0000313" key="2">
    <source>
        <dbReference type="Proteomes" id="UP001054837"/>
    </source>
</evidence>
<dbReference type="EMBL" id="BPLQ01002737">
    <property type="protein sequence ID" value="GIX95420.1"/>
    <property type="molecule type" value="Genomic_DNA"/>
</dbReference>
<name>A0AAV4PHG0_9ARAC</name>
<evidence type="ECO:0000313" key="1">
    <source>
        <dbReference type="EMBL" id="GIX95420.1"/>
    </source>
</evidence>